<dbReference type="PROSITE" id="PS00134">
    <property type="entry name" value="TRYPSIN_HIS"/>
    <property type="match status" value="1"/>
</dbReference>
<dbReference type="InterPro" id="IPR001314">
    <property type="entry name" value="Peptidase_S1A"/>
</dbReference>
<feature type="non-terminal residue" evidence="6">
    <location>
        <position position="1"/>
    </location>
</feature>
<evidence type="ECO:0000256" key="2">
    <source>
        <dbReference type="ARBA" id="ARBA00022801"/>
    </source>
</evidence>
<dbReference type="GO" id="GO:0006508">
    <property type="term" value="P:proteolysis"/>
    <property type="evidence" value="ECO:0007669"/>
    <property type="project" value="UniProtKB-KW"/>
</dbReference>
<gene>
    <name evidence="6" type="ORF">NDU88_001153</name>
</gene>
<protein>
    <recommendedName>
        <fullName evidence="5">Peptidase S1 domain-containing protein</fullName>
    </recommendedName>
</protein>
<dbReference type="CDD" id="cd00190">
    <property type="entry name" value="Tryp_SPc"/>
    <property type="match status" value="1"/>
</dbReference>
<dbReference type="FunFam" id="2.40.10.10:FF:000060">
    <property type="entry name" value="Acrosin"/>
    <property type="match status" value="1"/>
</dbReference>
<dbReference type="InterPro" id="IPR009003">
    <property type="entry name" value="Peptidase_S1_PA"/>
</dbReference>
<dbReference type="Pfam" id="PF00089">
    <property type="entry name" value="Trypsin"/>
    <property type="match status" value="1"/>
</dbReference>
<dbReference type="AlphaFoldDB" id="A0AAV7VZ16"/>
<dbReference type="GO" id="GO:0004252">
    <property type="term" value="F:serine-type endopeptidase activity"/>
    <property type="evidence" value="ECO:0007669"/>
    <property type="project" value="InterPro"/>
</dbReference>
<dbReference type="PROSITE" id="PS50240">
    <property type="entry name" value="TRYPSIN_DOM"/>
    <property type="match status" value="1"/>
</dbReference>
<evidence type="ECO:0000313" key="6">
    <source>
        <dbReference type="EMBL" id="KAJ1205726.1"/>
    </source>
</evidence>
<keyword evidence="1" id="KW-0645">Protease</keyword>
<dbReference type="SMART" id="SM00020">
    <property type="entry name" value="Tryp_SPc"/>
    <property type="match status" value="1"/>
</dbReference>
<dbReference type="InterPro" id="IPR018114">
    <property type="entry name" value="TRYPSIN_HIS"/>
</dbReference>
<keyword evidence="7" id="KW-1185">Reference proteome</keyword>
<evidence type="ECO:0000256" key="3">
    <source>
        <dbReference type="ARBA" id="ARBA00022825"/>
    </source>
</evidence>
<dbReference type="InterPro" id="IPR001254">
    <property type="entry name" value="Trypsin_dom"/>
</dbReference>
<proteinExistence type="predicted"/>
<dbReference type="EMBL" id="JANPWB010000002">
    <property type="protein sequence ID" value="KAJ1205726.1"/>
    <property type="molecule type" value="Genomic_DNA"/>
</dbReference>
<dbReference type="PANTHER" id="PTHR24252:SF28">
    <property type="entry name" value="TRANSMEMBRANE PROTEASE SERINE 11C ISOFORM X1"/>
    <property type="match status" value="1"/>
</dbReference>
<comment type="caution">
    <text evidence="6">The sequence shown here is derived from an EMBL/GenBank/DDBJ whole genome shotgun (WGS) entry which is preliminary data.</text>
</comment>
<keyword evidence="4" id="KW-1015">Disulfide bond</keyword>
<name>A0AAV7VZ16_PLEWA</name>
<feature type="domain" description="Peptidase S1" evidence="5">
    <location>
        <begin position="33"/>
        <end position="211"/>
    </location>
</feature>
<dbReference type="Proteomes" id="UP001066276">
    <property type="component" value="Chromosome 1_2"/>
</dbReference>
<sequence length="211" mass="23044">ITPAEADNLLHNGSSVSLTVGCGQRSIEPSSRILGGTSAKNGEWPWQASLLLRGYHKCGAILVSVSWLVTAAHCFDWQKDVNVWTIRLGTVELSTGNGLRLKEVIIYPGYTSLTHENDIALLHLSEPVSLTSNIRPVCLPEASEIFPDDSFCFVTGWGAVREEDDIVPMLQQGQVKIIPTEECMSSAEYENRITPSMLCAGYMNGSVDTCQ</sequence>
<evidence type="ECO:0000313" key="7">
    <source>
        <dbReference type="Proteomes" id="UP001066276"/>
    </source>
</evidence>
<dbReference type="Gene3D" id="2.40.10.10">
    <property type="entry name" value="Trypsin-like serine proteases"/>
    <property type="match status" value="1"/>
</dbReference>
<feature type="non-terminal residue" evidence="6">
    <location>
        <position position="211"/>
    </location>
</feature>
<evidence type="ECO:0000259" key="5">
    <source>
        <dbReference type="PROSITE" id="PS50240"/>
    </source>
</evidence>
<keyword evidence="2" id="KW-0378">Hydrolase</keyword>
<accession>A0AAV7VZ16</accession>
<dbReference type="InterPro" id="IPR043504">
    <property type="entry name" value="Peptidase_S1_PA_chymotrypsin"/>
</dbReference>
<reference evidence="6" key="1">
    <citation type="journal article" date="2022" name="bioRxiv">
        <title>Sequencing and chromosome-scale assembly of the giantPleurodeles waltlgenome.</title>
        <authorList>
            <person name="Brown T."/>
            <person name="Elewa A."/>
            <person name="Iarovenko S."/>
            <person name="Subramanian E."/>
            <person name="Araus A.J."/>
            <person name="Petzold A."/>
            <person name="Susuki M."/>
            <person name="Suzuki K.-i.T."/>
            <person name="Hayashi T."/>
            <person name="Toyoda A."/>
            <person name="Oliveira C."/>
            <person name="Osipova E."/>
            <person name="Leigh N.D."/>
            <person name="Simon A."/>
            <person name="Yun M.H."/>
        </authorList>
    </citation>
    <scope>NUCLEOTIDE SEQUENCE</scope>
    <source>
        <strain evidence="6">20211129_DDA</strain>
        <tissue evidence="6">Liver</tissue>
    </source>
</reference>
<evidence type="ECO:0000256" key="4">
    <source>
        <dbReference type="ARBA" id="ARBA00023157"/>
    </source>
</evidence>
<dbReference type="PANTHER" id="PTHR24252">
    <property type="entry name" value="ACROSIN-RELATED"/>
    <property type="match status" value="1"/>
</dbReference>
<evidence type="ECO:0000256" key="1">
    <source>
        <dbReference type="ARBA" id="ARBA00022670"/>
    </source>
</evidence>
<keyword evidence="3" id="KW-0720">Serine protease</keyword>
<organism evidence="6 7">
    <name type="scientific">Pleurodeles waltl</name>
    <name type="common">Iberian ribbed newt</name>
    <dbReference type="NCBI Taxonomy" id="8319"/>
    <lineage>
        <taxon>Eukaryota</taxon>
        <taxon>Metazoa</taxon>
        <taxon>Chordata</taxon>
        <taxon>Craniata</taxon>
        <taxon>Vertebrata</taxon>
        <taxon>Euteleostomi</taxon>
        <taxon>Amphibia</taxon>
        <taxon>Batrachia</taxon>
        <taxon>Caudata</taxon>
        <taxon>Salamandroidea</taxon>
        <taxon>Salamandridae</taxon>
        <taxon>Pleurodelinae</taxon>
        <taxon>Pleurodeles</taxon>
    </lineage>
</organism>
<dbReference type="PRINTS" id="PR00722">
    <property type="entry name" value="CHYMOTRYPSIN"/>
</dbReference>
<dbReference type="SUPFAM" id="SSF50494">
    <property type="entry name" value="Trypsin-like serine proteases"/>
    <property type="match status" value="1"/>
</dbReference>